<organism evidence="2 3">
    <name type="scientific">Cannabis sativa</name>
    <name type="common">Hemp</name>
    <name type="synonym">Marijuana</name>
    <dbReference type="NCBI Taxonomy" id="3483"/>
    <lineage>
        <taxon>Eukaryota</taxon>
        <taxon>Viridiplantae</taxon>
        <taxon>Streptophyta</taxon>
        <taxon>Embryophyta</taxon>
        <taxon>Tracheophyta</taxon>
        <taxon>Spermatophyta</taxon>
        <taxon>Magnoliopsida</taxon>
        <taxon>eudicotyledons</taxon>
        <taxon>Gunneridae</taxon>
        <taxon>Pentapetalae</taxon>
        <taxon>rosids</taxon>
        <taxon>fabids</taxon>
        <taxon>Rosales</taxon>
        <taxon>Cannabaceae</taxon>
        <taxon>Cannabis</taxon>
    </lineage>
</organism>
<comment type="caution">
    <text evidence="2">The sequence shown here is derived from an EMBL/GenBank/DDBJ whole genome shotgun (WGS) entry which is preliminary data.</text>
</comment>
<protein>
    <submittedName>
        <fullName evidence="2">Uncharacterized protein</fullName>
    </submittedName>
</protein>
<dbReference type="Proteomes" id="UP000525078">
    <property type="component" value="Unassembled WGS sequence"/>
</dbReference>
<evidence type="ECO:0000313" key="2">
    <source>
        <dbReference type="EMBL" id="KAF4393883.1"/>
    </source>
</evidence>
<name>A0A7J6HEW1_CANSA</name>
<dbReference type="EMBL" id="JAATIP010000013">
    <property type="protein sequence ID" value="KAF4393883.1"/>
    <property type="molecule type" value="Genomic_DNA"/>
</dbReference>
<evidence type="ECO:0000256" key="1">
    <source>
        <dbReference type="SAM" id="MobiDB-lite"/>
    </source>
</evidence>
<dbReference type="PANTHER" id="PTHR36032:SF1">
    <property type="entry name" value="PHOSPHOPANTOTHENATE--CYSTEINE LIGASE 2"/>
    <property type="match status" value="1"/>
</dbReference>
<feature type="region of interest" description="Disordered" evidence="1">
    <location>
        <begin position="23"/>
        <end position="67"/>
    </location>
</feature>
<proteinExistence type="predicted"/>
<gene>
    <name evidence="2" type="ORF">F8388_018374</name>
</gene>
<evidence type="ECO:0000313" key="3">
    <source>
        <dbReference type="Proteomes" id="UP000525078"/>
    </source>
</evidence>
<sequence length="278" mass="30280">MLENPSNAAVAAATESATIVKRYAPPNQRSRLHRRKSADRSDRTNNVYGNDVDKNQVSGSRNVPVIDHGDAGGSSLLNEKPRARLIALEGCSSSEASQLLNERWAATMQFYNDSTVEQPGRVTHALHLSVCMRFEHCSTWTRALCKAGTYNGLGTKAQMMSSTGPSEPAHNLLRECFVLPLGAIHICHSDPNFSIKTSFTLCFSNCVPSILLHSVIFSSVSEKPVMCSDKASSAWGGQFRLPHQFMTPTGRPGSPGSQMDFLGELRRAISNFSASFDS</sequence>
<accession>A0A7J6HEW1</accession>
<dbReference type="AlphaFoldDB" id="A0A7J6HEW1"/>
<reference evidence="2 3" key="1">
    <citation type="journal article" date="2020" name="bioRxiv">
        <title>Sequence and annotation of 42 cannabis genomes reveals extensive copy number variation in cannabinoid synthesis and pathogen resistance genes.</title>
        <authorList>
            <person name="Mckernan K.J."/>
            <person name="Helbert Y."/>
            <person name="Kane L.T."/>
            <person name="Ebling H."/>
            <person name="Zhang L."/>
            <person name="Liu B."/>
            <person name="Eaton Z."/>
            <person name="Mclaughlin S."/>
            <person name="Kingan S."/>
            <person name="Baybayan P."/>
            <person name="Concepcion G."/>
            <person name="Jordan M."/>
            <person name="Riva A."/>
            <person name="Barbazuk W."/>
            <person name="Harkins T."/>
        </authorList>
    </citation>
    <scope>NUCLEOTIDE SEQUENCE [LARGE SCALE GENOMIC DNA]</scope>
    <source>
        <strain evidence="3">cv. Jamaican Lion 4</strain>
        <tissue evidence="2">Leaf</tissue>
    </source>
</reference>
<dbReference type="PANTHER" id="PTHR36032">
    <property type="entry name" value="PHOSPHOPANTOTHENATE--CYSTEINE LIGASE 2"/>
    <property type="match status" value="1"/>
</dbReference>